<evidence type="ECO:0000313" key="1">
    <source>
        <dbReference type="EMBL" id="KAG8445980.1"/>
    </source>
</evidence>
<keyword evidence="2" id="KW-1185">Reference proteome</keyword>
<protein>
    <submittedName>
        <fullName evidence="1">Uncharacterized protein</fullName>
    </submittedName>
</protein>
<dbReference type="Proteomes" id="UP000812440">
    <property type="component" value="Chromosome 8_10"/>
</dbReference>
<dbReference type="EMBL" id="JAACNH010000003">
    <property type="protein sequence ID" value="KAG8445980.1"/>
    <property type="molecule type" value="Genomic_DNA"/>
</dbReference>
<name>A0A8T2JRG1_9PIPI</name>
<dbReference type="AlphaFoldDB" id="A0A8T2JRG1"/>
<sequence length="87" mass="9478">MTCPPSMAHWVRSRLTLKIGAGPRCTRSIENVGGKPTLEKVCGIHCSIKSSGVIRSALSAVSFFYFPFRLSFADGKSVVATDMRPME</sequence>
<gene>
    <name evidence="1" type="ORF">GDO86_013742</name>
</gene>
<proteinExistence type="predicted"/>
<organism evidence="1 2">
    <name type="scientific">Hymenochirus boettgeri</name>
    <name type="common">Congo dwarf clawed frog</name>
    <dbReference type="NCBI Taxonomy" id="247094"/>
    <lineage>
        <taxon>Eukaryota</taxon>
        <taxon>Metazoa</taxon>
        <taxon>Chordata</taxon>
        <taxon>Craniata</taxon>
        <taxon>Vertebrata</taxon>
        <taxon>Euteleostomi</taxon>
        <taxon>Amphibia</taxon>
        <taxon>Batrachia</taxon>
        <taxon>Anura</taxon>
        <taxon>Pipoidea</taxon>
        <taxon>Pipidae</taxon>
        <taxon>Pipinae</taxon>
        <taxon>Hymenochirus</taxon>
    </lineage>
</organism>
<evidence type="ECO:0000313" key="2">
    <source>
        <dbReference type="Proteomes" id="UP000812440"/>
    </source>
</evidence>
<comment type="caution">
    <text evidence="1">The sequence shown here is derived from an EMBL/GenBank/DDBJ whole genome shotgun (WGS) entry which is preliminary data.</text>
</comment>
<accession>A0A8T2JRG1</accession>
<reference evidence="1" key="1">
    <citation type="thesis" date="2020" institute="ProQuest LLC" country="789 East Eisenhower Parkway, Ann Arbor, MI, USA">
        <title>Comparative Genomics and Chromosome Evolution.</title>
        <authorList>
            <person name="Mudd A.B."/>
        </authorList>
    </citation>
    <scope>NUCLEOTIDE SEQUENCE</scope>
    <source>
        <strain evidence="1">Female2</strain>
        <tissue evidence="1">Blood</tissue>
    </source>
</reference>